<dbReference type="EMBL" id="CAJNOQ010026090">
    <property type="protein sequence ID" value="CAF1542914.1"/>
    <property type="molecule type" value="Genomic_DNA"/>
</dbReference>
<gene>
    <name evidence="6" type="ORF">GPM918_LOCUS38735</name>
    <name evidence="5" type="ORF">OVA965_LOCUS22679</name>
    <name evidence="8" type="ORF">SRO942_LOCUS39577</name>
    <name evidence="7" type="ORF">TMI583_LOCUS23394</name>
</gene>
<evidence type="ECO:0000313" key="6">
    <source>
        <dbReference type="EMBL" id="CAF1542914.1"/>
    </source>
</evidence>
<accession>A0A815WC14</accession>
<dbReference type="InterPro" id="IPR007527">
    <property type="entry name" value="Znf_SWIM"/>
</dbReference>
<feature type="domain" description="SWIM-type" evidence="4">
    <location>
        <begin position="449"/>
        <end position="488"/>
    </location>
</feature>
<dbReference type="Proteomes" id="UP000663829">
    <property type="component" value="Unassembled WGS sequence"/>
</dbReference>
<evidence type="ECO:0000313" key="9">
    <source>
        <dbReference type="Proteomes" id="UP000663829"/>
    </source>
</evidence>
<evidence type="ECO:0000256" key="3">
    <source>
        <dbReference type="PROSITE-ProRule" id="PRU00325"/>
    </source>
</evidence>
<keyword evidence="9" id="KW-1185">Reference proteome</keyword>
<dbReference type="Proteomes" id="UP000682733">
    <property type="component" value="Unassembled WGS sequence"/>
</dbReference>
<dbReference type="EMBL" id="CAJNOK010012878">
    <property type="protein sequence ID" value="CAF1173234.1"/>
    <property type="molecule type" value="Genomic_DNA"/>
</dbReference>
<dbReference type="PROSITE" id="PS50966">
    <property type="entry name" value="ZF_SWIM"/>
    <property type="match status" value="1"/>
</dbReference>
<organism evidence="6 9">
    <name type="scientific">Didymodactylos carnosus</name>
    <dbReference type="NCBI Taxonomy" id="1234261"/>
    <lineage>
        <taxon>Eukaryota</taxon>
        <taxon>Metazoa</taxon>
        <taxon>Spiralia</taxon>
        <taxon>Gnathifera</taxon>
        <taxon>Rotifera</taxon>
        <taxon>Eurotatoria</taxon>
        <taxon>Bdelloidea</taxon>
        <taxon>Philodinida</taxon>
        <taxon>Philodinidae</taxon>
        <taxon>Didymodactylos</taxon>
    </lineage>
</organism>
<evidence type="ECO:0000259" key="4">
    <source>
        <dbReference type="PROSITE" id="PS50966"/>
    </source>
</evidence>
<dbReference type="InterPro" id="IPR027806">
    <property type="entry name" value="HARBI1_dom"/>
</dbReference>
<comment type="cofactor">
    <cofactor evidence="1">
        <name>a divalent metal cation</name>
        <dbReference type="ChEBI" id="CHEBI:60240"/>
    </cofactor>
</comment>
<name>A0A815WC14_9BILA</name>
<evidence type="ECO:0000313" key="5">
    <source>
        <dbReference type="EMBL" id="CAF1173234.1"/>
    </source>
</evidence>
<proteinExistence type="predicted"/>
<dbReference type="EMBL" id="CAJOBA010034403">
    <property type="protein sequence ID" value="CAF3984490.1"/>
    <property type="molecule type" value="Genomic_DNA"/>
</dbReference>
<protein>
    <recommendedName>
        <fullName evidence="4">SWIM-type domain-containing protein</fullName>
    </recommendedName>
</protein>
<sequence>MIKLFQELKEQIQNKDKMLNNLKERPPLNLDNHEEPMSDNNYHVLTGLTRDRFNDLCSHIPPSSLRHSDIRTPRMAIAILLVKLRLDLSHQALCTLFGLEEKMQISRILDSTCSALGQYFVPKHLGFGHITRTDVIQKHTRPLAQQLLVDDDPTKAIIILDGTYVCIQKSHNNVLQRRSFSLHKGKPLVKPMMVVSSDGYIIAVLGPFFADGKNNDSEITKHLLYNNVQGFQNWMKPGDVIVVDRGFRDCLADLQKFGYETKMPLFLKKDQTQYTTAEANKTRLITKVRWVIESANGRVKQWRFFSNIVPNTMIEKIGSYFEIVCALINCYRPVFVKDTSKDKEIDQKILELAHETNKIKEYIDKIKDKSEKQLKWTSINATDSVSNFPKMDFDELQVLTLGTYQLKQARSYITEHLSEDGAFLVKVANKKQDLLRARIQSRHRNAVKYELYIQYNNRQITGWYCKCPNGSRVVGCCAHIASVMYYLAFARYNPEHLQPRSSKYYASLTDAVDYSEVSDTETSDEDEDDSNTLYYLV</sequence>
<keyword evidence="2" id="KW-0479">Metal-binding</keyword>
<keyword evidence="3" id="KW-0862">Zinc</keyword>
<dbReference type="EMBL" id="CAJOBC010091734">
    <property type="protein sequence ID" value="CAF4403366.1"/>
    <property type="molecule type" value="Genomic_DNA"/>
</dbReference>
<dbReference type="PANTHER" id="PTHR23080">
    <property type="entry name" value="THAP DOMAIN PROTEIN"/>
    <property type="match status" value="1"/>
</dbReference>
<evidence type="ECO:0000256" key="1">
    <source>
        <dbReference type="ARBA" id="ARBA00001968"/>
    </source>
</evidence>
<dbReference type="Pfam" id="PF13359">
    <property type="entry name" value="DDE_Tnp_4"/>
    <property type="match status" value="1"/>
</dbReference>
<dbReference type="Proteomes" id="UP000681722">
    <property type="component" value="Unassembled WGS sequence"/>
</dbReference>
<dbReference type="OrthoDB" id="10061678at2759"/>
<evidence type="ECO:0000313" key="7">
    <source>
        <dbReference type="EMBL" id="CAF3984490.1"/>
    </source>
</evidence>
<comment type="caution">
    <text evidence="6">The sequence shown here is derived from an EMBL/GenBank/DDBJ whole genome shotgun (WGS) entry which is preliminary data.</text>
</comment>
<dbReference type="AlphaFoldDB" id="A0A815WC14"/>
<evidence type="ECO:0000313" key="8">
    <source>
        <dbReference type="EMBL" id="CAF4403366.1"/>
    </source>
</evidence>
<dbReference type="Proteomes" id="UP000677228">
    <property type="component" value="Unassembled WGS sequence"/>
</dbReference>
<keyword evidence="3" id="KW-0863">Zinc-finger</keyword>
<dbReference type="GO" id="GO:0008270">
    <property type="term" value="F:zinc ion binding"/>
    <property type="evidence" value="ECO:0007669"/>
    <property type="project" value="UniProtKB-KW"/>
</dbReference>
<reference evidence="6" key="1">
    <citation type="submission" date="2021-02" db="EMBL/GenBank/DDBJ databases">
        <authorList>
            <person name="Nowell W R."/>
        </authorList>
    </citation>
    <scope>NUCLEOTIDE SEQUENCE</scope>
</reference>
<evidence type="ECO:0000256" key="2">
    <source>
        <dbReference type="ARBA" id="ARBA00022723"/>
    </source>
</evidence>